<comment type="similarity">
    <text evidence="3">Belongs to the nitroreductase family.</text>
</comment>
<dbReference type="SUPFAM" id="SSF55469">
    <property type="entry name" value="FMN-dependent nitroreductase-like"/>
    <property type="match status" value="1"/>
</dbReference>
<dbReference type="GO" id="GO:0005634">
    <property type="term" value="C:nucleus"/>
    <property type="evidence" value="ECO:0007669"/>
    <property type="project" value="UniProtKB-SubCell"/>
</dbReference>
<organism evidence="8 9">
    <name type="scientific">Alectoria fallacina</name>
    <dbReference type="NCBI Taxonomy" id="1903189"/>
    <lineage>
        <taxon>Eukaryota</taxon>
        <taxon>Fungi</taxon>
        <taxon>Dikarya</taxon>
        <taxon>Ascomycota</taxon>
        <taxon>Pezizomycotina</taxon>
        <taxon>Lecanoromycetes</taxon>
        <taxon>OSLEUM clade</taxon>
        <taxon>Lecanoromycetidae</taxon>
        <taxon>Lecanorales</taxon>
        <taxon>Lecanorineae</taxon>
        <taxon>Parmeliaceae</taxon>
        <taxon>Alectoria</taxon>
    </lineage>
</organism>
<dbReference type="OrthoDB" id="2138173at2759"/>
<dbReference type="FunFam" id="3.40.109.10:FF:000001">
    <property type="entry name" value="Nitroreductase family"/>
    <property type="match status" value="1"/>
</dbReference>
<evidence type="ECO:0000256" key="4">
    <source>
        <dbReference type="ARBA" id="ARBA00022490"/>
    </source>
</evidence>
<protein>
    <recommendedName>
        <fullName evidence="7">Nitroreductase domain-containing protein</fullName>
    </recommendedName>
</protein>
<evidence type="ECO:0000256" key="3">
    <source>
        <dbReference type="ARBA" id="ARBA00007118"/>
    </source>
</evidence>
<dbReference type="PANTHER" id="PTHR43035">
    <property type="entry name" value="FATTY ACID REPRESSION MUTANT PROTEIN 2-RELATED"/>
    <property type="match status" value="1"/>
</dbReference>
<dbReference type="EMBL" id="CAJPDR010000747">
    <property type="protein sequence ID" value="CAF9942363.1"/>
    <property type="molecule type" value="Genomic_DNA"/>
</dbReference>
<keyword evidence="9" id="KW-1185">Reference proteome</keyword>
<comment type="caution">
    <text evidence="8">The sequence shown here is derived from an EMBL/GenBank/DDBJ whole genome shotgun (WGS) entry which is preliminary data.</text>
</comment>
<dbReference type="AlphaFoldDB" id="A0A8H3PJF1"/>
<accession>A0A8H3PJF1</accession>
<dbReference type="InterPro" id="IPR033877">
    <property type="entry name" value="Frm2/Hbn1"/>
</dbReference>
<comment type="subcellular location">
    <subcellularLocation>
        <location evidence="2">Cytoplasm</location>
    </subcellularLocation>
    <subcellularLocation>
        <location evidence="1">Nucleus</location>
    </subcellularLocation>
</comment>
<evidence type="ECO:0000256" key="2">
    <source>
        <dbReference type="ARBA" id="ARBA00004496"/>
    </source>
</evidence>
<name>A0A8H3PJF1_9LECA</name>
<reference evidence="8" key="1">
    <citation type="submission" date="2021-03" db="EMBL/GenBank/DDBJ databases">
        <authorList>
            <person name="Tagirdzhanova G."/>
        </authorList>
    </citation>
    <scope>NUCLEOTIDE SEQUENCE</scope>
</reference>
<keyword evidence="6" id="KW-0539">Nucleus</keyword>
<evidence type="ECO:0000256" key="6">
    <source>
        <dbReference type="ARBA" id="ARBA00023242"/>
    </source>
</evidence>
<evidence type="ECO:0000256" key="1">
    <source>
        <dbReference type="ARBA" id="ARBA00004123"/>
    </source>
</evidence>
<feature type="domain" description="Nitroreductase" evidence="7">
    <location>
        <begin position="13"/>
        <end position="180"/>
    </location>
</feature>
<evidence type="ECO:0000256" key="5">
    <source>
        <dbReference type="ARBA" id="ARBA00023002"/>
    </source>
</evidence>
<dbReference type="GO" id="GO:0005737">
    <property type="term" value="C:cytoplasm"/>
    <property type="evidence" value="ECO:0007669"/>
    <property type="project" value="UniProtKB-SubCell"/>
</dbReference>
<dbReference type="Proteomes" id="UP000664203">
    <property type="component" value="Unassembled WGS sequence"/>
</dbReference>
<dbReference type="CDD" id="cd02140">
    <property type="entry name" value="Frm2-like"/>
    <property type="match status" value="1"/>
</dbReference>
<dbReference type="GO" id="GO:0016491">
    <property type="term" value="F:oxidoreductase activity"/>
    <property type="evidence" value="ECO:0007669"/>
    <property type="project" value="UniProtKB-KW"/>
</dbReference>
<proteinExistence type="inferred from homology"/>
<sequence length="202" mass="23209">MADSKDFLNATETRRTNYQLTNESTISDARIKELVAHAIKHVPSAFNSQTARMVVVLKKKHEELWDAIMEVYKVQLPADKFEHAKGRMDGFRKAYGTVLFYEDTTVMREFQDKFKTYEAHFPHWSDQSNGMQQYALWCALASEGMGVNLQHYNPLIDARLETMFGVPETWSLKAQMVFGKPTGQPGEKAFKPVEEKVKYFGA</sequence>
<dbReference type="Pfam" id="PF00881">
    <property type="entry name" value="Nitroreductase"/>
    <property type="match status" value="1"/>
</dbReference>
<gene>
    <name evidence="8" type="ORF">ALECFALPRED_009712</name>
</gene>
<dbReference type="Gene3D" id="3.40.109.10">
    <property type="entry name" value="NADH Oxidase"/>
    <property type="match status" value="1"/>
</dbReference>
<keyword evidence="4" id="KW-0963">Cytoplasm</keyword>
<dbReference type="PANTHER" id="PTHR43035:SF1">
    <property type="entry name" value="FATTY ACID REPRESSION MUTANT PROTEIN 2-RELATED"/>
    <property type="match status" value="1"/>
</dbReference>
<evidence type="ECO:0000259" key="7">
    <source>
        <dbReference type="Pfam" id="PF00881"/>
    </source>
</evidence>
<dbReference type="GO" id="GO:0034599">
    <property type="term" value="P:cellular response to oxidative stress"/>
    <property type="evidence" value="ECO:0007669"/>
    <property type="project" value="InterPro"/>
</dbReference>
<keyword evidence="5" id="KW-0560">Oxidoreductase</keyword>
<evidence type="ECO:0000313" key="8">
    <source>
        <dbReference type="EMBL" id="CAF9942363.1"/>
    </source>
</evidence>
<dbReference type="InterPro" id="IPR000415">
    <property type="entry name" value="Nitroreductase-like"/>
</dbReference>
<dbReference type="InterPro" id="IPR029479">
    <property type="entry name" value="Nitroreductase"/>
</dbReference>
<evidence type="ECO:0000313" key="9">
    <source>
        <dbReference type="Proteomes" id="UP000664203"/>
    </source>
</evidence>